<keyword evidence="2" id="KW-1185">Reference proteome</keyword>
<evidence type="ECO:0000313" key="1">
    <source>
        <dbReference type="EMBL" id="OMO77384.1"/>
    </source>
</evidence>
<accession>A0A1R3I495</accession>
<comment type="caution">
    <text evidence="1">The sequence shown here is derived from an EMBL/GenBank/DDBJ whole genome shotgun (WGS) entry which is preliminary data.</text>
</comment>
<sequence>MYDIYTKTRRLLENAVNAEREEKTSYYNGVTIFFRVRVF</sequence>
<dbReference type="EMBL" id="AWWV01010751">
    <property type="protein sequence ID" value="OMO77384.1"/>
    <property type="molecule type" value="Genomic_DNA"/>
</dbReference>
<reference evidence="1 2" key="1">
    <citation type="submission" date="2013-09" db="EMBL/GenBank/DDBJ databases">
        <title>Corchorus capsularis genome sequencing.</title>
        <authorList>
            <person name="Alam M."/>
            <person name="Haque M.S."/>
            <person name="Islam M.S."/>
            <person name="Emdad E.M."/>
            <person name="Islam M.M."/>
            <person name="Ahmed B."/>
            <person name="Halim A."/>
            <person name="Hossen Q.M.M."/>
            <person name="Hossain M.Z."/>
            <person name="Ahmed R."/>
            <person name="Khan M.M."/>
            <person name="Islam R."/>
            <person name="Rashid M.M."/>
            <person name="Khan S.A."/>
            <person name="Rahman M.S."/>
            <person name="Alam M."/>
        </authorList>
    </citation>
    <scope>NUCLEOTIDE SEQUENCE [LARGE SCALE GENOMIC DNA]</scope>
    <source>
        <strain evidence="2">cv. CVL-1</strain>
        <tissue evidence="1">Whole seedling</tissue>
    </source>
</reference>
<gene>
    <name evidence="1" type="ORF">CCACVL1_15041</name>
</gene>
<dbReference type="Proteomes" id="UP000188268">
    <property type="component" value="Unassembled WGS sequence"/>
</dbReference>
<dbReference type="AlphaFoldDB" id="A0A1R3I495"/>
<name>A0A1R3I495_COCAP</name>
<dbReference type="Gramene" id="OMO77384">
    <property type="protein sequence ID" value="OMO77384"/>
    <property type="gene ID" value="CCACVL1_15041"/>
</dbReference>
<protein>
    <submittedName>
        <fullName evidence="1">Uncharacterized protein</fullName>
    </submittedName>
</protein>
<organism evidence="1 2">
    <name type="scientific">Corchorus capsularis</name>
    <name type="common">Jute</name>
    <dbReference type="NCBI Taxonomy" id="210143"/>
    <lineage>
        <taxon>Eukaryota</taxon>
        <taxon>Viridiplantae</taxon>
        <taxon>Streptophyta</taxon>
        <taxon>Embryophyta</taxon>
        <taxon>Tracheophyta</taxon>
        <taxon>Spermatophyta</taxon>
        <taxon>Magnoliopsida</taxon>
        <taxon>eudicotyledons</taxon>
        <taxon>Gunneridae</taxon>
        <taxon>Pentapetalae</taxon>
        <taxon>rosids</taxon>
        <taxon>malvids</taxon>
        <taxon>Malvales</taxon>
        <taxon>Malvaceae</taxon>
        <taxon>Grewioideae</taxon>
        <taxon>Apeibeae</taxon>
        <taxon>Corchorus</taxon>
    </lineage>
</organism>
<evidence type="ECO:0000313" key="2">
    <source>
        <dbReference type="Proteomes" id="UP000188268"/>
    </source>
</evidence>
<proteinExistence type="predicted"/>